<sequence length="228" mass="25191">MTSSLFPADGSHVEMDLGGRTLPEVRVVRVTDAAVTLSLARADVPQTTGSPVTIRWPAGPRGRYVHHGTVVRIDENRIDVTMPGEPEIEQLRLYVRGGGGEAILLVRADKPQVTGRVHDISERSVRAHFSDVDLRPGDQMLLRVQLGSEVVEFPATALRVSSLRQQVPVRGPVMVEMVAIFDRNEHQAKIIRRYVFRLQAMARREAAAAEAIADEMIAEMMAEAANLR</sequence>
<dbReference type="EMBL" id="JAHXZI010000001">
    <property type="protein sequence ID" value="MBW6432530.1"/>
    <property type="molecule type" value="Genomic_DNA"/>
</dbReference>
<reference evidence="1 2" key="1">
    <citation type="journal article" date="2013" name="Antonie Van Leeuwenhoek">
        <title>Actinoplanes hulinensis sp. nov., a novel actinomycete isolated from soybean root (Glycine max (L.) Merr).</title>
        <authorList>
            <person name="Shen Y."/>
            <person name="Liu C."/>
            <person name="Wang X."/>
            <person name="Zhao J."/>
            <person name="Jia F."/>
            <person name="Zhang Y."/>
            <person name="Wang L."/>
            <person name="Yang D."/>
            <person name="Xiang W."/>
        </authorList>
    </citation>
    <scope>NUCLEOTIDE SEQUENCE [LARGE SCALE GENOMIC DNA]</scope>
    <source>
        <strain evidence="1 2">NEAU-M9</strain>
    </source>
</reference>
<dbReference type="RefSeq" id="WP_220142153.1">
    <property type="nucleotide sequence ID" value="NZ_JAHXZI010000001.1"/>
</dbReference>
<proteinExistence type="predicted"/>
<dbReference type="Proteomes" id="UP001519863">
    <property type="component" value="Unassembled WGS sequence"/>
</dbReference>
<evidence type="ECO:0008006" key="3">
    <source>
        <dbReference type="Google" id="ProtNLM"/>
    </source>
</evidence>
<evidence type="ECO:0000313" key="2">
    <source>
        <dbReference type="Proteomes" id="UP001519863"/>
    </source>
</evidence>
<gene>
    <name evidence="1" type="ORF">KZ829_02080</name>
</gene>
<keyword evidence="2" id="KW-1185">Reference proteome</keyword>
<comment type="caution">
    <text evidence="1">The sequence shown here is derived from an EMBL/GenBank/DDBJ whole genome shotgun (WGS) entry which is preliminary data.</text>
</comment>
<accession>A0ABS7AUW1</accession>
<name>A0ABS7AUW1_9ACTN</name>
<protein>
    <recommendedName>
        <fullName evidence="3">PilZ domain-containing protein</fullName>
    </recommendedName>
</protein>
<evidence type="ECO:0000313" key="1">
    <source>
        <dbReference type="EMBL" id="MBW6432530.1"/>
    </source>
</evidence>
<organism evidence="1 2">
    <name type="scientific">Actinoplanes hulinensis</name>
    <dbReference type="NCBI Taxonomy" id="1144547"/>
    <lineage>
        <taxon>Bacteria</taxon>
        <taxon>Bacillati</taxon>
        <taxon>Actinomycetota</taxon>
        <taxon>Actinomycetes</taxon>
        <taxon>Micromonosporales</taxon>
        <taxon>Micromonosporaceae</taxon>
        <taxon>Actinoplanes</taxon>
    </lineage>
</organism>